<dbReference type="FunFam" id="1.10.240.10:FF:000005">
    <property type="entry name" value="Tryptophan--tRNA ligase"/>
    <property type="match status" value="1"/>
</dbReference>
<keyword evidence="3 10" id="KW-0436">Ligase</keyword>
<evidence type="ECO:0000256" key="6">
    <source>
        <dbReference type="ARBA" id="ARBA00022917"/>
    </source>
</evidence>
<comment type="caution">
    <text evidence="11">The sequence shown here is derived from an EMBL/GenBank/DDBJ whole genome shotgun (WGS) entry which is preliminary data.</text>
</comment>
<dbReference type="GO" id="GO:0004830">
    <property type="term" value="F:tryptophan-tRNA ligase activity"/>
    <property type="evidence" value="ECO:0007669"/>
    <property type="project" value="UniProtKB-UniRule"/>
</dbReference>
<evidence type="ECO:0000256" key="2">
    <source>
        <dbReference type="ARBA" id="ARBA00013161"/>
    </source>
</evidence>
<name>A0A3A4NN10_ABYX5</name>
<dbReference type="InterPro" id="IPR002306">
    <property type="entry name" value="Trp-tRNA-ligase"/>
</dbReference>
<dbReference type="GO" id="GO:0006436">
    <property type="term" value="P:tryptophanyl-tRNA aminoacylation"/>
    <property type="evidence" value="ECO:0007669"/>
    <property type="project" value="UniProtKB-UniRule"/>
</dbReference>
<evidence type="ECO:0000256" key="9">
    <source>
        <dbReference type="NCBIfam" id="TIGR00233"/>
    </source>
</evidence>
<keyword evidence="7 10" id="KW-0030">Aminoacyl-tRNA synthetase</keyword>
<keyword evidence="6 10" id="KW-0648">Protein biosynthesis</keyword>
<evidence type="ECO:0000256" key="5">
    <source>
        <dbReference type="ARBA" id="ARBA00022840"/>
    </source>
</evidence>
<evidence type="ECO:0000256" key="7">
    <source>
        <dbReference type="ARBA" id="ARBA00023146"/>
    </source>
</evidence>
<dbReference type="GO" id="GO:0005829">
    <property type="term" value="C:cytosol"/>
    <property type="evidence" value="ECO:0007669"/>
    <property type="project" value="TreeGrafter"/>
</dbReference>
<dbReference type="PANTHER" id="PTHR43766:SF1">
    <property type="entry name" value="TRYPTOPHAN--TRNA LIGASE, MITOCHONDRIAL"/>
    <property type="match status" value="1"/>
</dbReference>
<dbReference type="NCBIfam" id="TIGR00233">
    <property type="entry name" value="trpS"/>
    <property type="match status" value="1"/>
</dbReference>
<dbReference type="PRINTS" id="PR01039">
    <property type="entry name" value="TRNASYNTHTRP"/>
</dbReference>
<dbReference type="AlphaFoldDB" id="A0A3A4NN10"/>
<evidence type="ECO:0000256" key="4">
    <source>
        <dbReference type="ARBA" id="ARBA00022741"/>
    </source>
</evidence>
<dbReference type="Gene3D" id="1.10.240.10">
    <property type="entry name" value="Tyrosyl-Transfer RNA Synthetase"/>
    <property type="match status" value="1"/>
</dbReference>
<sequence>MQKMRILSGMRPSGKLHIGHLLGALSNWKKLQDEGHETHYMVADWHALTTEYENTQDVQSNILEMVYDWLAAGLDPNKSVIFVQSHVREHAELYLLFSMITPLGWLERVPTYKEALEEYEGRDIATHGFLGYPLLQAADILVYRAHAVPVGQDQVPHLEFARELVRRFHHLYSEVFPEPQALLTETPYVRGIDGRKMSKRYGNAILLSDSEEETTEKVMKMLTDPARKRKSDPGNPDICPVFDLQKIFGTEEWVKRVDRECRTAQIGCVEDKQALARFVNDSLRPFRTSRQRIAAEPERVKAILAEGAEKARKAARATMAEVRKAMRI</sequence>
<reference evidence="11 12" key="1">
    <citation type="journal article" date="2017" name="ISME J.">
        <title>Energy and carbon metabolisms in a deep terrestrial subsurface fluid microbial community.</title>
        <authorList>
            <person name="Momper L."/>
            <person name="Jungbluth S.P."/>
            <person name="Lee M.D."/>
            <person name="Amend J.P."/>
        </authorList>
    </citation>
    <scope>NUCLEOTIDE SEQUENCE [LARGE SCALE GENOMIC DNA]</scope>
    <source>
        <strain evidence="11">SURF_5</strain>
    </source>
</reference>
<evidence type="ECO:0000256" key="1">
    <source>
        <dbReference type="ARBA" id="ARBA00005594"/>
    </source>
</evidence>
<dbReference type="Gene3D" id="3.40.50.620">
    <property type="entry name" value="HUPs"/>
    <property type="match status" value="1"/>
</dbReference>
<keyword evidence="5 10" id="KW-0067">ATP-binding</keyword>
<dbReference type="Pfam" id="PF00579">
    <property type="entry name" value="tRNA-synt_1b"/>
    <property type="match status" value="1"/>
</dbReference>
<dbReference type="EC" id="6.1.1.2" evidence="2 9"/>
<dbReference type="SUPFAM" id="SSF52374">
    <property type="entry name" value="Nucleotidylyl transferase"/>
    <property type="match status" value="1"/>
</dbReference>
<dbReference type="InterPro" id="IPR014729">
    <property type="entry name" value="Rossmann-like_a/b/a_fold"/>
</dbReference>
<dbReference type="InterPro" id="IPR001412">
    <property type="entry name" value="aa-tRNA-synth_I_CS"/>
</dbReference>
<dbReference type="CDD" id="cd00806">
    <property type="entry name" value="TrpRS_core"/>
    <property type="match status" value="1"/>
</dbReference>
<protein>
    <recommendedName>
        <fullName evidence="2 9">Tryptophan--tRNA ligase</fullName>
        <ecNumber evidence="2 9">6.1.1.2</ecNumber>
    </recommendedName>
</protein>
<keyword evidence="4 10" id="KW-0547">Nucleotide-binding</keyword>
<dbReference type="PANTHER" id="PTHR43766">
    <property type="entry name" value="TRYPTOPHAN--TRNA LIGASE, MITOCHONDRIAL"/>
    <property type="match status" value="1"/>
</dbReference>
<evidence type="ECO:0000256" key="10">
    <source>
        <dbReference type="RuleBase" id="RU363036"/>
    </source>
</evidence>
<dbReference type="EMBL" id="QZKU01000062">
    <property type="protein sequence ID" value="RJP21988.1"/>
    <property type="molecule type" value="Genomic_DNA"/>
</dbReference>
<dbReference type="InterPro" id="IPR002305">
    <property type="entry name" value="aa-tRNA-synth_Ic"/>
</dbReference>
<evidence type="ECO:0000256" key="8">
    <source>
        <dbReference type="ARBA" id="ARBA00049929"/>
    </source>
</evidence>
<dbReference type="GO" id="GO:0005524">
    <property type="term" value="F:ATP binding"/>
    <property type="evidence" value="ECO:0007669"/>
    <property type="project" value="UniProtKB-KW"/>
</dbReference>
<accession>A0A3A4NN10</accession>
<evidence type="ECO:0000313" key="12">
    <source>
        <dbReference type="Proteomes" id="UP000265882"/>
    </source>
</evidence>
<dbReference type="InterPro" id="IPR050203">
    <property type="entry name" value="Trp-tRNA_synthetase"/>
</dbReference>
<comment type="similarity">
    <text evidence="1 10">Belongs to the class-I aminoacyl-tRNA synthetase family.</text>
</comment>
<dbReference type="PROSITE" id="PS00178">
    <property type="entry name" value="AA_TRNA_LIGASE_I"/>
    <property type="match status" value="1"/>
</dbReference>
<dbReference type="Proteomes" id="UP000265882">
    <property type="component" value="Unassembled WGS sequence"/>
</dbReference>
<gene>
    <name evidence="11" type="primary">trpS</name>
    <name evidence="11" type="ORF">C4520_08820</name>
</gene>
<organism evidence="11 12">
    <name type="scientific">Abyssobacteria bacterium (strain SURF_5)</name>
    <dbReference type="NCBI Taxonomy" id="2093360"/>
    <lineage>
        <taxon>Bacteria</taxon>
        <taxon>Pseudomonadati</taxon>
        <taxon>Candidatus Hydrogenedentota</taxon>
        <taxon>Candidatus Abyssobacteria</taxon>
    </lineage>
</organism>
<evidence type="ECO:0000313" key="11">
    <source>
        <dbReference type="EMBL" id="RJP21988.1"/>
    </source>
</evidence>
<comment type="catalytic activity">
    <reaction evidence="8">
        <text>tRNA(Trp) + L-tryptophan + ATP = L-tryptophyl-tRNA(Trp) + AMP + diphosphate + H(+)</text>
        <dbReference type="Rhea" id="RHEA:24080"/>
        <dbReference type="Rhea" id="RHEA-COMP:9671"/>
        <dbReference type="Rhea" id="RHEA-COMP:9705"/>
        <dbReference type="ChEBI" id="CHEBI:15378"/>
        <dbReference type="ChEBI" id="CHEBI:30616"/>
        <dbReference type="ChEBI" id="CHEBI:33019"/>
        <dbReference type="ChEBI" id="CHEBI:57912"/>
        <dbReference type="ChEBI" id="CHEBI:78442"/>
        <dbReference type="ChEBI" id="CHEBI:78535"/>
        <dbReference type="ChEBI" id="CHEBI:456215"/>
        <dbReference type="EC" id="6.1.1.2"/>
    </reaction>
</comment>
<proteinExistence type="inferred from homology"/>
<evidence type="ECO:0000256" key="3">
    <source>
        <dbReference type="ARBA" id="ARBA00022598"/>
    </source>
</evidence>